<dbReference type="SMART" id="SM00415">
    <property type="entry name" value="HSF"/>
    <property type="match status" value="1"/>
</dbReference>
<evidence type="ECO:0000256" key="10">
    <source>
        <dbReference type="RuleBase" id="RU004020"/>
    </source>
</evidence>
<accession>A0A9Q0CWH3</accession>
<proteinExistence type="inferred from homology"/>
<evidence type="ECO:0000256" key="6">
    <source>
        <dbReference type="ARBA" id="ARBA00023054"/>
    </source>
</evidence>
<evidence type="ECO:0000256" key="1">
    <source>
        <dbReference type="ARBA" id="ARBA00004123"/>
    </source>
</evidence>
<protein>
    <recommendedName>
        <fullName evidence="12">HSF-type DNA-binding domain-containing protein</fullName>
    </recommendedName>
</protein>
<evidence type="ECO:0000256" key="3">
    <source>
        <dbReference type="ARBA" id="ARBA00022553"/>
    </source>
</evidence>
<evidence type="ECO:0000256" key="9">
    <source>
        <dbReference type="ARBA" id="ARBA00023242"/>
    </source>
</evidence>
<dbReference type="PANTHER" id="PTHR10015">
    <property type="entry name" value="HEAT SHOCK TRANSCRIPTION FACTOR"/>
    <property type="match status" value="1"/>
</dbReference>
<feature type="compositionally biased region" description="Basic and acidic residues" evidence="11">
    <location>
        <begin position="337"/>
        <end position="355"/>
    </location>
</feature>
<dbReference type="InterPro" id="IPR000232">
    <property type="entry name" value="HSF_DNA-bd"/>
</dbReference>
<keyword evidence="5" id="KW-0346">Stress response</keyword>
<keyword evidence="7" id="KW-0238">DNA-binding</keyword>
<keyword evidence="8" id="KW-0804">Transcription</keyword>
<organism evidence="13 14">
    <name type="scientific">Rhynchospora breviuscula</name>
    <dbReference type="NCBI Taxonomy" id="2022672"/>
    <lineage>
        <taxon>Eukaryota</taxon>
        <taxon>Viridiplantae</taxon>
        <taxon>Streptophyta</taxon>
        <taxon>Embryophyta</taxon>
        <taxon>Tracheophyta</taxon>
        <taxon>Spermatophyta</taxon>
        <taxon>Magnoliopsida</taxon>
        <taxon>Liliopsida</taxon>
        <taxon>Poales</taxon>
        <taxon>Cyperaceae</taxon>
        <taxon>Cyperoideae</taxon>
        <taxon>Rhynchosporeae</taxon>
        <taxon>Rhynchospora</taxon>
    </lineage>
</organism>
<feature type="domain" description="HSF-type DNA-binding" evidence="12">
    <location>
        <begin position="83"/>
        <end position="107"/>
    </location>
</feature>
<dbReference type="GO" id="GO:0005634">
    <property type="term" value="C:nucleus"/>
    <property type="evidence" value="ECO:0007669"/>
    <property type="project" value="UniProtKB-SubCell"/>
</dbReference>
<gene>
    <name evidence="13" type="ORF">LUZ63_001002</name>
</gene>
<dbReference type="GO" id="GO:0006357">
    <property type="term" value="P:regulation of transcription by RNA polymerase II"/>
    <property type="evidence" value="ECO:0007669"/>
    <property type="project" value="TreeGrafter"/>
</dbReference>
<dbReference type="OrthoDB" id="60033at2759"/>
<dbReference type="Pfam" id="PF00447">
    <property type="entry name" value="HSF_DNA-bind"/>
    <property type="match status" value="1"/>
</dbReference>
<dbReference type="FunFam" id="1.10.10.10:FF:000057">
    <property type="entry name" value="Heat shock transcription factor 1"/>
    <property type="match status" value="1"/>
</dbReference>
<dbReference type="Proteomes" id="UP001151287">
    <property type="component" value="Unassembled WGS sequence"/>
</dbReference>
<dbReference type="GO" id="GO:0003700">
    <property type="term" value="F:DNA-binding transcription factor activity"/>
    <property type="evidence" value="ECO:0007669"/>
    <property type="project" value="InterPro"/>
</dbReference>
<comment type="subcellular location">
    <subcellularLocation>
        <location evidence="1">Nucleus</location>
    </subcellularLocation>
</comment>
<keyword evidence="3" id="KW-0597">Phosphoprotein</keyword>
<feature type="region of interest" description="Disordered" evidence="11">
    <location>
        <begin position="335"/>
        <end position="356"/>
    </location>
</feature>
<dbReference type="PROSITE" id="PS00434">
    <property type="entry name" value="HSF_DOMAIN"/>
    <property type="match status" value="1"/>
</dbReference>
<comment type="similarity">
    <text evidence="10">Belongs to the HSF family.</text>
</comment>
<dbReference type="AlphaFoldDB" id="A0A9Q0CWH3"/>
<dbReference type="EMBL" id="JAMQYH010000001">
    <property type="protein sequence ID" value="KAJ1701223.1"/>
    <property type="molecule type" value="Genomic_DNA"/>
</dbReference>
<dbReference type="PANTHER" id="PTHR10015:SF402">
    <property type="entry name" value="HEAT STRESS TRANSCRIPTION FACTOR A-2B"/>
    <property type="match status" value="1"/>
</dbReference>
<dbReference type="GO" id="GO:0034605">
    <property type="term" value="P:cellular response to heat"/>
    <property type="evidence" value="ECO:0007669"/>
    <property type="project" value="TreeGrafter"/>
</dbReference>
<evidence type="ECO:0000256" key="7">
    <source>
        <dbReference type="ARBA" id="ARBA00023125"/>
    </source>
</evidence>
<dbReference type="SUPFAM" id="SSF46785">
    <property type="entry name" value="Winged helix' DNA-binding domain"/>
    <property type="match status" value="1"/>
</dbReference>
<comment type="subunit">
    <text evidence="2">Homotrimer.</text>
</comment>
<evidence type="ECO:0000259" key="12">
    <source>
        <dbReference type="PROSITE" id="PS00434"/>
    </source>
</evidence>
<evidence type="ECO:0000256" key="8">
    <source>
        <dbReference type="ARBA" id="ARBA00023163"/>
    </source>
</evidence>
<dbReference type="PRINTS" id="PR00056">
    <property type="entry name" value="HSFDOMAIN"/>
</dbReference>
<evidence type="ECO:0000256" key="11">
    <source>
        <dbReference type="SAM" id="MobiDB-lite"/>
    </source>
</evidence>
<evidence type="ECO:0000256" key="5">
    <source>
        <dbReference type="ARBA" id="ARBA00023016"/>
    </source>
</evidence>
<feature type="compositionally biased region" description="Basic and acidic residues" evidence="11">
    <location>
        <begin position="227"/>
        <end position="238"/>
    </location>
</feature>
<sequence>MDPTLNPVKEEYSEGEHTDMGFEERSEFAPKPMEGLHEVGPPPFLTKTYEMVDDVVTEQIVSWSRTGNSFVVWDPHAFATTLLPRYFKHNNFSSFVRQLNTYGFRKVDPDKWEFANEGFLRGQRHLLKTIKRRKPPTHSVSSQQSHGPYLELGQFQYDSEIERLKRDKQLLMTELVKLRQEQQTTGVHLKAMEDRLQGTEQKQQQMMAFLARVMRNPELLHQLISQNEKKKELQEEISKKRRRRIDQRAEIDDAGASSSTEQETAMKIDEGLSVPDGLFGLEMEQGVGLGLGLDEGGEESLLLDPSVDLPEEGAKVELPGEDLNDDFWEELLNDGVGDEKASGSRMAERGRRNDDQMSLLADKMGYLSSNCPRKR</sequence>
<dbReference type="GO" id="GO:0000978">
    <property type="term" value="F:RNA polymerase II cis-regulatory region sequence-specific DNA binding"/>
    <property type="evidence" value="ECO:0007669"/>
    <property type="project" value="TreeGrafter"/>
</dbReference>
<name>A0A9Q0CWH3_9POAL</name>
<keyword evidence="14" id="KW-1185">Reference proteome</keyword>
<dbReference type="InterPro" id="IPR036390">
    <property type="entry name" value="WH_DNA-bd_sf"/>
</dbReference>
<keyword evidence="6" id="KW-0175">Coiled coil</keyword>
<reference evidence="13" key="1">
    <citation type="journal article" date="2022" name="Cell">
        <title>Repeat-based holocentromeres influence genome architecture and karyotype evolution.</title>
        <authorList>
            <person name="Hofstatter P.G."/>
            <person name="Thangavel G."/>
            <person name="Lux T."/>
            <person name="Neumann P."/>
            <person name="Vondrak T."/>
            <person name="Novak P."/>
            <person name="Zhang M."/>
            <person name="Costa L."/>
            <person name="Castellani M."/>
            <person name="Scott A."/>
            <person name="Toegelov H."/>
            <person name="Fuchs J."/>
            <person name="Mata-Sucre Y."/>
            <person name="Dias Y."/>
            <person name="Vanzela A.L.L."/>
            <person name="Huettel B."/>
            <person name="Almeida C.C.S."/>
            <person name="Simkova H."/>
            <person name="Souza G."/>
            <person name="Pedrosa-Harand A."/>
            <person name="Macas J."/>
            <person name="Mayer K.F.X."/>
            <person name="Houben A."/>
            <person name="Marques A."/>
        </authorList>
    </citation>
    <scope>NUCLEOTIDE SEQUENCE</scope>
    <source>
        <strain evidence="13">RhyBre1mFocal</strain>
    </source>
</reference>
<evidence type="ECO:0000256" key="4">
    <source>
        <dbReference type="ARBA" id="ARBA00023015"/>
    </source>
</evidence>
<feature type="region of interest" description="Disordered" evidence="11">
    <location>
        <begin position="1"/>
        <end position="21"/>
    </location>
</feature>
<keyword evidence="9" id="KW-0539">Nucleus</keyword>
<evidence type="ECO:0000256" key="2">
    <source>
        <dbReference type="ARBA" id="ARBA00011233"/>
    </source>
</evidence>
<feature type="region of interest" description="Disordered" evidence="11">
    <location>
        <begin position="225"/>
        <end position="264"/>
    </location>
</feature>
<evidence type="ECO:0000313" key="14">
    <source>
        <dbReference type="Proteomes" id="UP001151287"/>
    </source>
</evidence>
<feature type="compositionally biased region" description="Basic and acidic residues" evidence="11">
    <location>
        <begin position="8"/>
        <end position="21"/>
    </location>
</feature>
<keyword evidence="4" id="KW-0805">Transcription regulation</keyword>
<dbReference type="InterPro" id="IPR036388">
    <property type="entry name" value="WH-like_DNA-bd_sf"/>
</dbReference>
<comment type="caution">
    <text evidence="13">The sequence shown here is derived from an EMBL/GenBank/DDBJ whole genome shotgun (WGS) entry which is preliminary data.</text>
</comment>
<dbReference type="Gene3D" id="1.10.10.10">
    <property type="entry name" value="Winged helix-like DNA-binding domain superfamily/Winged helix DNA-binding domain"/>
    <property type="match status" value="1"/>
</dbReference>
<evidence type="ECO:0000313" key="13">
    <source>
        <dbReference type="EMBL" id="KAJ1701223.1"/>
    </source>
</evidence>